<evidence type="ECO:0000256" key="2">
    <source>
        <dbReference type="ARBA" id="ARBA00023082"/>
    </source>
</evidence>
<keyword evidence="9" id="KW-1185">Reference proteome</keyword>
<evidence type="ECO:0000256" key="4">
    <source>
        <dbReference type="ARBA" id="ARBA00023163"/>
    </source>
</evidence>
<accession>A0ABZ2YA75</accession>
<dbReference type="Pfam" id="PF04545">
    <property type="entry name" value="Sigma70_r4"/>
    <property type="match status" value="1"/>
</dbReference>
<evidence type="ECO:0000256" key="3">
    <source>
        <dbReference type="ARBA" id="ARBA00023125"/>
    </source>
</evidence>
<evidence type="ECO:0000259" key="5">
    <source>
        <dbReference type="Pfam" id="PF04539"/>
    </source>
</evidence>
<dbReference type="Gene3D" id="1.10.1740.10">
    <property type="match status" value="1"/>
</dbReference>
<name>A0ABZ2YA75_9BACT</name>
<dbReference type="PIRSF" id="PIRSF000770">
    <property type="entry name" value="RNA_pol_sigma-SigE/K"/>
    <property type="match status" value="1"/>
</dbReference>
<organism evidence="8 9">
    <name type="scientific">Thermatribacter velox</name>
    <dbReference type="NCBI Taxonomy" id="3039681"/>
    <lineage>
        <taxon>Bacteria</taxon>
        <taxon>Pseudomonadati</taxon>
        <taxon>Atribacterota</taxon>
        <taxon>Atribacteria</taxon>
        <taxon>Atribacterales</taxon>
        <taxon>Thermatribacteraceae</taxon>
        <taxon>Thermatribacter</taxon>
    </lineage>
</organism>
<evidence type="ECO:0000313" key="9">
    <source>
        <dbReference type="Proteomes" id="UP001461341"/>
    </source>
</evidence>
<feature type="domain" description="RNA polymerase sigma-70 region 2" evidence="6">
    <location>
        <begin position="41"/>
        <end position="96"/>
    </location>
</feature>
<keyword evidence="1" id="KW-0805">Transcription regulation</keyword>
<dbReference type="SUPFAM" id="SSF88659">
    <property type="entry name" value="Sigma3 and sigma4 domains of RNA polymerase sigma factors"/>
    <property type="match status" value="2"/>
</dbReference>
<dbReference type="EMBL" id="CP121689">
    <property type="protein sequence ID" value="WZL75914.1"/>
    <property type="molecule type" value="Genomic_DNA"/>
</dbReference>
<dbReference type="Pfam" id="PF04539">
    <property type="entry name" value="Sigma70_r3"/>
    <property type="match status" value="1"/>
</dbReference>
<keyword evidence="4" id="KW-0804">Transcription</keyword>
<dbReference type="RefSeq" id="WP_369018067.1">
    <property type="nucleotide sequence ID" value="NZ_CP121689.1"/>
</dbReference>
<dbReference type="PANTHER" id="PTHR30385">
    <property type="entry name" value="SIGMA FACTOR F FLAGELLAR"/>
    <property type="match status" value="1"/>
</dbReference>
<proteinExistence type="predicted"/>
<dbReference type="InterPro" id="IPR013324">
    <property type="entry name" value="RNA_pol_sigma_r3/r4-like"/>
</dbReference>
<dbReference type="SUPFAM" id="SSF88946">
    <property type="entry name" value="Sigma2 domain of RNA polymerase sigma factors"/>
    <property type="match status" value="1"/>
</dbReference>
<keyword evidence="2" id="KW-0731">Sigma factor</keyword>
<dbReference type="NCBIfam" id="TIGR02479">
    <property type="entry name" value="FliA_WhiG"/>
    <property type="match status" value="1"/>
</dbReference>
<dbReference type="InterPro" id="IPR012845">
    <property type="entry name" value="RNA_pol_sigma_FliA_WhiG"/>
</dbReference>
<dbReference type="Proteomes" id="UP001461341">
    <property type="component" value="Chromosome"/>
</dbReference>
<evidence type="ECO:0000259" key="7">
    <source>
        <dbReference type="Pfam" id="PF04545"/>
    </source>
</evidence>
<reference evidence="8 9" key="1">
    <citation type="submission" date="2023-03" db="EMBL/GenBank/DDBJ databases">
        <title>Novel Species.</title>
        <authorList>
            <person name="Ma S."/>
        </authorList>
    </citation>
    <scope>NUCLEOTIDE SEQUENCE [LARGE SCALE GENOMIC DNA]</scope>
    <source>
        <strain evidence="8 9">B11</strain>
    </source>
</reference>
<dbReference type="Pfam" id="PF04542">
    <property type="entry name" value="Sigma70_r2"/>
    <property type="match status" value="1"/>
</dbReference>
<dbReference type="InterPro" id="IPR007630">
    <property type="entry name" value="RNA_pol_sigma70_r4"/>
</dbReference>
<protein>
    <submittedName>
        <fullName evidence="8">FliA/WhiG family RNA polymerase sigma factor</fullName>
    </submittedName>
</protein>
<dbReference type="NCBIfam" id="NF005413">
    <property type="entry name" value="PRK06986.1"/>
    <property type="match status" value="1"/>
</dbReference>
<dbReference type="InterPro" id="IPR000943">
    <property type="entry name" value="RNA_pol_sigma70"/>
</dbReference>
<dbReference type="InterPro" id="IPR013325">
    <property type="entry name" value="RNA_pol_sigma_r2"/>
</dbReference>
<dbReference type="PRINTS" id="PR00046">
    <property type="entry name" value="SIGMA70FCT"/>
</dbReference>
<feature type="domain" description="RNA polymerase sigma-70 region 3" evidence="5">
    <location>
        <begin position="106"/>
        <end position="173"/>
    </location>
</feature>
<dbReference type="CDD" id="cd06171">
    <property type="entry name" value="Sigma70_r4"/>
    <property type="match status" value="1"/>
</dbReference>
<evidence type="ECO:0000256" key="1">
    <source>
        <dbReference type="ARBA" id="ARBA00023015"/>
    </source>
</evidence>
<sequence length="256" mass="29638">MKVVTEREKLWESYLKNGDPKAREELVVSYLYLVKIAIGRLLYLLPPHVDREDLESYGVLGLIQALERFRPQKGLKFETYALSRIRGAVLDYLRSLDPLTRTQRKNLREVVRAWREFESREGREPTLEELAEIVGLSIEELSWMVEQSRGGFLLSLDEEIPGGDNSLGDTIRERREYIDPEKVLEKKELMEALSEAIKELPERERLCLILYYYEGLTLKEIGSIMGLGESRVSQLISRALLKIKVKILAWEGVRNG</sequence>
<gene>
    <name evidence="8" type="ORF">QBE54_10075</name>
</gene>
<evidence type="ECO:0000313" key="8">
    <source>
        <dbReference type="EMBL" id="WZL75914.1"/>
    </source>
</evidence>
<dbReference type="InterPro" id="IPR007624">
    <property type="entry name" value="RNA_pol_sigma70_r3"/>
</dbReference>
<dbReference type="PANTHER" id="PTHR30385:SF7">
    <property type="entry name" value="RNA POLYMERASE SIGMA FACTOR FLIA"/>
    <property type="match status" value="1"/>
</dbReference>
<feature type="domain" description="RNA polymerase sigma-70 region 4" evidence="7">
    <location>
        <begin position="196"/>
        <end position="244"/>
    </location>
</feature>
<evidence type="ECO:0000259" key="6">
    <source>
        <dbReference type="Pfam" id="PF04542"/>
    </source>
</evidence>
<dbReference type="InterPro" id="IPR014284">
    <property type="entry name" value="RNA_pol_sigma-70_dom"/>
</dbReference>
<dbReference type="InterPro" id="IPR007627">
    <property type="entry name" value="RNA_pol_sigma70_r2"/>
</dbReference>
<dbReference type="Gene3D" id="1.20.140.160">
    <property type="match status" value="1"/>
</dbReference>
<keyword evidence="3" id="KW-0238">DNA-binding</keyword>
<dbReference type="NCBIfam" id="TIGR02937">
    <property type="entry name" value="sigma70-ECF"/>
    <property type="match status" value="1"/>
</dbReference>